<evidence type="ECO:0000313" key="3">
    <source>
        <dbReference type="Proteomes" id="UP001169063"/>
    </source>
</evidence>
<reference evidence="2" key="1">
    <citation type="submission" date="2023-07" db="EMBL/GenBank/DDBJ databases">
        <title>Brevundimonas soil sp. nov., isolated from the soil of chemical plant.</title>
        <authorList>
            <person name="Wu N."/>
        </authorList>
    </citation>
    <scope>NUCLEOTIDE SEQUENCE</scope>
    <source>
        <strain evidence="2">XZ-24</strain>
    </source>
</reference>
<dbReference type="EMBL" id="JAUKTR010000002">
    <property type="protein sequence ID" value="MDO1558783.1"/>
    <property type="molecule type" value="Genomic_DNA"/>
</dbReference>
<comment type="caution">
    <text evidence="2">The sequence shown here is derived from an EMBL/GenBank/DDBJ whole genome shotgun (WGS) entry which is preliminary data.</text>
</comment>
<feature type="signal peptide" evidence="1">
    <location>
        <begin position="1"/>
        <end position="19"/>
    </location>
</feature>
<dbReference type="Proteomes" id="UP001169063">
    <property type="component" value="Unassembled WGS sequence"/>
</dbReference>
<evidence type="ECO:0000256" key="1">
    <source>
        <dbReference type="SAM" id="SignalP"/>
    </source>
</evidence>
<dbReference type="RefSeq" id="WP_302109219.1">
    <property type="nucleotide sequence ID" value="NZ_JAUKTR010000002.1"/>
</dbReference>
<organism evidence="2 3">
    <name type="scientific">Peiella sedimenti</name>
    <dbReference type="NCBI Taxonomy" id="3061083"/>
    <lineage>
        <taxon>Bacteria</taxon>
        <taxon>Pseudomonadati</taxon>
        <taxon>Pseudomonadota</taxon>
        <taxon>Alphaproteobacteria</taxon>
        <taxon>Caulobacterales</taxon>
        <taxon>Caulobacteraceae</taxon>
        <taxon>Peiella</taxon>
    </lineage>
</organism>
<feature type="chain" id="PRO_5045998645" evidence="1">
    <location>
        <begin position="20"/>
        <end position="212"/>
    </location>
</feature>
<name>A0ABT8SLQ7_9CAUL</name>
<protein>
    <submittedName>
        <fullName evidence="2">DUF2799 domain-containing protein</fullName>
    </submittedName>
</protein>
<evidence type="ECO:0000313" key="2">
    <source>
        <dbReference type="EMBL" id="MDO1558783.1"/>
    </source>
</evidence>
<keyword evidence="1" id="KW-0732">Signal</keyword>
<dbReference type="Pfam" id="PF10973">
    <property type="entry name" value="DUF2799"/>
    <property type="match status" value="1"/>
</dbReference>
<gene>
    <name evidence="2" type="ORF">Q0812_05015</name>
</gene>
<sequence length="212" mass="23246">MKRAVIIAAVAGAASVLMGSCATLSEEQCLVGDWYGIGVADGERGYQTSRLSEHVEACARHGVTPDTQAYLGGRERGLETYCTPGNGFRVGSSGGSYGGVCPAGLERDFVAAYSDGQIVWNAQVTLNNYRNDRSTAVARVQNLDSRISAEEARLGADGLTDDQKDAIRETIRDLRRERRRALDEVDRIDFLIRDAEIEVANLRDRLAPRWDY</sequence>
<keyword evidence="3" id="KW-1185">Reference proteome</keyword>
<dbReference type="PROSITE" id="PS51257">
    <property type="entry name" value="PROKAR_LIPOPROTEIN"/>
    <property type="match status" value="1"/>
</dbReference>
<dbReference type="InterPro" id="IPR021242">
    <property type="entry name" value="DUF2799"/>
</dbReference>
<accession>A0ABT8SLQ7</accession>
<proteinExistence type="predicted"/>